<protein>
    <submittedName>
        <fullName evidence="11">Octopine/nopaline transport system permease protein/arginine/ornithine transport system permease protein</fullName>
    </submittedName>
</protein>
<evidence type="ECO:0000313" key="12">
    <source>
        <dbReference type="Proteomes" id="UP000295351"/>
    </source>
</evidence>
<dbReference type="NCBIfam" id="TIGR01726">
    <property type="entry name" value="HEQRo_perm_3TM"/>
    <property type="match status" value="1"/>
</dbReference>
<keyword evidence="3 9" id="KW-0813">Transport</keyword>
<dbReference type="Proteomes" id="UP000295351">
    <property type="component" value="Unassembled WGS sequence"/>
</dbReference>
<dbReference type="InterPro" id="IPR010065">
    <property type="entry name" value="AA_ABC_transptr_permease_3TM"/>
</dbReference>
<feature type="transmembrane region" description="Helical" evidence="9">
    <location>
        <begin position="195"/>
        <end position="217"/>
    </location>
</feature>
<gene>
    <name evidence="11" type="ORF">EV665_11058</name>
</gene>
<dbReference type="Pfam" id="PF00528">
    <property type="entry name" value="BPD_transp_1"/>
    <property type="match status" value="1"/>
</dbReference>
<dbReference type="GO" id="GO:0006865">
    <property type="term" value="P:amino acid transport"/>
    <property type="evidence" value="ECO:0007669"/>
    <property type="project" value="TreeGrafter"/>
</dbReference>
<reference evidence="11 12" key="1">
    <citation type="submission" date="2019-03" db="EMBL/GenBank/DDBJ databases">
        <title>Genomic Encyclopedia of Type Strains, Phase IV (KMG-IV): sequencing the most valuable type-strain genomes for metagenomic binning, comparative biology and taxonomic classification.</title>
        <authorList>
            <person name="Goeker M."/>
        </authorList>
    </citation>
    <scope>NUCLEOTIDE SEQUENCE [LARGE SCALE GENOMIC DNA]</scope>
    <source>
        <strain evidence="11 12">DSM 18401</strain>
    </source>
</reference>
<evidence type="ECO:0000256" key="3">
    <source>
        <dbReference type="ARBA" id="ARBA00022448"/>
    </source>
</evidence>
<dbReference type="InterPro" id="IPR035906">
    <property type="entry name" value="MetI-like_sf"/>
</dbReference>
<organism evidence="11 12">
    <name type="scientific">Shinella granuli</name>
    <dbReference type="NCBI Taxonomy" id="323621"/>
    <lineage>
        <taxon>Bacteria</taxon>
        <taxon>Pseudomonadati</taxon>
        <taxon>Pseudomonadota</taxon>
        <taxon>Alphaproteobacteria</taxon>
        <taxon>Hyphomicrobiales</taxon>
        <taxon>Rhizobiaceae</taxon>
        <taxon>Shinella</taxon>
    </lineage>
</organism>
<comment type="similarity">
    <text evidence="2">Belongs to the binding-protein-dependent transport system permease family. HisMQ subfamily.</text>
</comment>
<keyword evidence="8 9" id="KW-0472">Membrane</keyword>
<feature type="transmembrane region" description="Helical" evidence="9">
    <location>
        <begin position="97"/>
        <end position="118"/>
    </location>
</feature>
<evidence type="ECO:0000256" key="8">
    <source>
        <dbReference type="ARBA" id="ARBA00023136"/>
    </source>
</evidence>
<evidence type="ECO:0000256" key="5">
    <source>
        <dbReference type="ARBA" id="ARBA00022519"/>
    </source>
</evidence>
<evidence type="ECO:0000256" key="4">
    <source>
        <dbReference type="ARBA" id="ARBA00022475"/>
    </source>
</evidence>
<dbReference type="SUPFAM" id="SSF161098">
    <property type="entry name" value="MetI-like"/>
    <property type="match status" value="1"/>
</dbReference>
<dbReference type="EMBL" id="SLVX01000010">
    <property type="protein sequence ID" value="TCN43462.1"/>
    <property type="molecule type" value="Genomic_DNA"/>
</dbReference>
<keyword evidence="4" id="KW-1003">Cell membrane</keyword>
<comment type="caution">
    <text evidence="11">The sequence shown here is derived from an EMBL/GenBank/DDBJ whole genome shotgun (WGS) entry which is preliminary data.</text>
</comment>
<comment type="subcellular location">
    <subcellularLocation>
        <location evidence="1">Cell inner membrane</location>
        <topology evidence="1">Multi-pass membrane protein</topology>
    </subcellularLocation>
    <subcellularLocation>
        <location evidence="9">Cell membrane</location>
        <topology evidence="9">Multi-pass membrane protein</topology>
    </subcellularLocation>
</comment>
<keyword evidence="6 9" id="KW-0812">Transmembrane</keyword>
<feature type="transmembrane region" description="Helical" evidence="9">
    <location>
        <begin position="58"/>
        <end position="76"/>
    </location>
</feature>
<dbReference type="PANTHER" id="PTHR30614">
    <property type="entry name" value="MEMBRANE COMPONENT OF AMINO ACID ABC TRANSPORTER"/>
    <property type="match status" value="1"/>
</dbReference>
<dbReference type="InterPro" id="IPR043429">
    <property type="entry name" value="ArtM/GltK/GlnP/TcyL/YhdX-like"/>
</dbReference>
<proteinExistence type="inferred from homology"/>
<dbReference type="AlphaFoldDB" id="A0A4R2CT88"/>
<keyword evidence="5" id="KW-0997">Cell inner membrane</keyword>
<keyword evidence="7 9" id="KW-1133">Transmembrane helix</keyword>
<feature type="domain" description="ABC transmembrane type-1" evidence="10">
    <location>
        <begin position="17"/>
        <end position="214"/>
    </location>
</feature>
<dbReference type="PANTHER" id="PTHR30614:SF10">
    <property type="entry name" value="ARGININE ABC TRANSPORTER PERMEASE PROTEIN ARTM"/>
    <property type="match status" value="1"/>
</dbReference>
<dbReference type="RefSeq" id="WP_133035002.1">
    <property type="nucleotide sequence ID" value="NZ_BAABEI010000007.1"/>
</dbReference>
<dbReference type="Gene3D" id="1.10.3720.10">
    <property type="entry name" value="MetI-like"/>
    <property type="match status" value="1"/>
</dbReference>
<name>A0A4R2CT88_SHIGR</name>
<dbReference type="GO" id="GO:0043190">
    <property type="term" value="C:ATP-binding cassette (ABC) transporter complex"/>
    <property type="evidence" value="ECO:0007669"/>
    <property type="project" value="InterPro"/>
</dbReference>
<dbReference type="GO" id="GO:0022857">
    <property type="term" value="F:transmembrane transporter activity"/>
    <property type="evidence" value="ECO:0007669"/>
    <property type="project" value="InterPro"/>
</dbReference>
<evidence type="ECO:0000256" key="7">
    <source>
        <dbReference type="ARBA" id="ARBA00022989"/>
    </source>
</evidence>
<accession>A0A4R2CT88</accession>
<dbReference type="PROSITE" id="PS50928">
    <property type="entry name" value="ABC_TM1"/>
    <property type="match status" value="1"/>
</dbReference>
<dbReference type="CDD" id="cd06261">
    <property type="entry name" value="TM_PBP2"/>
    <property type="match status" value="1"/>
</dbReference>
<evidence type="ECO:0000256" key="9">
    <source>
        <dbReference type="RuleBase" id="RU363032"/>
    </source>
</evidence>
<feature type="transmembrane region" description="Helical" evidence="9">
    <location>
        <begin position="12"/>
        <end position="38"/>
    </location>
</feature>
<evidence type="ECO:0000256" key="2">
    <source>
        <dbReference type="ARBA" id="ARBA00010072"/>
    </source>
</evidence>
<evidence type="ECO:0000256" key="6">
    <source>
        <dbReference type="ARBA" id="ARBA00022692"/>
    </source>
</evidence>
<sequence length="245" mass="26062">MSYEILLQSIPIVYAGLKLTLIVTLAGFVLGQALALPLGLALTARSPLLRWPVATHTFLLRGSPLLVQLFILYYGLAQFDAVRASAIWPIIREPVNCAIIAIGLNSAAYVAVIIAGGLKRLPPGQAEACISLGLSRFSRMRDVLLPQVYRAILPSIGNELILVLKASSLASAVTVMEMSGAARAFTAKTYAPFEVFIVAGLLYLAIGFLFGIAFRFVERRIPGVAAIGKSGRAAQPRPQALGASS</sequence>
<evidence type="ECO:0000313" key="11">
    <source>
        <dbReference type="EMBL" id="TCN43462.1"/>
    </source>
</evidence>
<keyword evidence="12" id="KW-1185">Reference proteome</keyword>
<evidence type="ECO:0000256" key="1">
    <source>
        <dbReference type="ARBA" id="ARBA00004429"/>
    </source>
</evidence>
<dbReference type="InterPro" id="IPR000515">
    <property type="entry name" value="MetI-like"/>
</dbReference>
<evidence type="ECO:0000259" key="10">
    <source>
        <dbReference type="PROSITE" id="PS50928"/>
    </source>
</evidence>